<evidence type="ECO:0000313" key="3">
    <source>
        <dbReference type="EMBL" id="MET3111033.1"/>
    </source>
</evidence>
<accession>A0ABV2E9G4</accession>
<dbReference type="PANTHER" id="PTHR48081:SF8">
    <property type="entry name" value="ALPHA_BETA HYDROLASE FOLD-3 DOMAIN-CONTAINING PROTEIN-RELATED"/>
    <property type="match status" value="1"/>
</dbReference>
<keyword evidence="1 3" id="KW-0378">Hydrolase</keyword>
<dbReference type="EMBL" id="JBDZDV010000003">
    <property type="protein sequence ID" value="MET3111033.1"/>
    <property type="molecule type" value="Genomic_DNA"/>
</dbReference>
<name>A0ABV2E9G4_9STAP</name>
<dbReference type="EC" id="3.1.1.-" evidence="3"/>
<evidence type="ECO:0000256" key="1">
    <source>
        <dbReference type="ARBA" id="ARBA00022801"/>
    </source>
</evidence>
<evidence type="ECO:0000313" key="4">
    <source>
        <dbReference type="Proteomes" id="UP001549019"/>
    </source>
</evidence>
<dbReference type="PANTHER" id="PTHR48081">
    <property type="entry name" value="AB HYDROLASE SUPERFAMILY PROTEIN C4A8.06C"/>
    <property type="match status" value="1"/>
</dbReference>
<reference evidence="3 4" key="1">
    <citation type="submission" date="2024-05" db="EMBL/GenBank/DDBJ databases">
        <title>Genomic Encyclopedia of Type Strains, Phase IV (KMG-IV): sequencing the most valuable type-strain genomes for metagenomic binning, comparative biology and taxonomic classification.</title>
        <authorList>
            <person name="Goeker M."/>
        </authorList>
    </citation>
    <scope>NUCLEOTIDE SEQUENCE [LARGE SCALE GENOMIC DNA]</scope>
    <source>
        <strain evidence="3 4">DSM 25286</strain>
    </source>
</reference>
<dbReference type="RefSeq" id="WP_230821949.1">
    <property type="nucleotide sequence ID" value="NZ_JAJNCU010000004.1"/>
</dbReference>
<protein>
    <submittedName>
        <fullName evidence="3">Acetyl esterase</fullName>
        <ecNumber evidence="3">3.1.1.-</ecNumber>
    </submittedName>
</protein>
<dbReference type="InterPro" id="IPR013094">
    <property type="entry name" value="AB_hydrolase_3"/>
</dbReference>
<feature type="domain" description="Alpha/beta hydrolase fold-3" evidence="2">
    <location>
        <begin position="72"/>
        <end position="277"/>
    </location>
</feature>
<organism evidence="3 4">
    <name type="scientific">Salinicoccus halitifaciens</name>
    <dbReference type="NCBI Taxonomy" id="1073415"/>
    <lineage>
        <taxon>Bacteria</taxon>
        <taxon>Bacillati</taxon>
        <taxon>Bacillota</taxon>
        <taxon>Bacilli</taxon>
        <taxon>Bacillales</taxon>
        <taxon>Staphylococcaceae</taxon>
        <taxon>Salinicoccus</taxon>
    </lineage>
</organism>
<dbReference type="Pfam" id="PF07859">
    <property type="entry name" value="Abhydrolase_3"/>
    <property type="match status" value="1"/>
</dbReference>
<comment type="caution">
    <text evidence="3">The sequence shown here is derived from an EMBL/GenBank/DDBJ whole genome shotgun (WGS) entry which is preliminary data.</text>
</comment>
<dbReference type="Proteomes" id="UP001549019">
    <property type="component" value="Unassembled WGS sequence"/>
</dbReference>
<dbReference type="InterPro" id="IPR050300">
    <property type="entry name" value="GDXG_lipolytic_enzyme"/>
</dbReference>
<keyword evidence="4" id="KW-1185">Reference proteome</keyword>
<evidence type="ECO:0000259" key="2">
    <source>
        <dbReference type="Pfam" id="PF07859"/>
    </source>
</evidence>
<dbReference type="InterPro" id="IPR029058">
    <property type="entry name" value="AB_hydrolase_fold"/>
</dbReference>
<dbReference type="Gene3D" id="3.40.50.1820">
    <property type="entry name" value="alpha/beta hydrolase"/>
    <property type="match status" value="1"/>
</dbReference>
<proteinExistence type="predicted"/>
<dbReference type="GO" id="GO:0016787">
    <property type="term" value="F:hydrolase activity"/>
    <property type="evidence" value="ECO:0007669"/>
    <property type="project" value="UniProtKB-KW"/>
</dbReference>
<sequence length="305" mass="34381">MKKLKARPAVMPKIIIAKLLRLFPNKAVKKPMVDPQPVKIKQDIIVDTSVGPTDISIYYPLEAEKEKHPVYINFHGGAFIMNDKEMDDPYCRYLANQTGCAVLNIDYVKAPEYPFPKAIEQSYDVFRWMKAHADDLNIDPEKVMVGGQSSGGNIAAAFCLHLENKMEKQPLLQALAYPMLDFVTSYARKPDPSKLRAKFPQAAHFLNVCYVPEKEMARNPLASPVYADVSDQLAPALILIAEHDAFRPEAQRYVEKLKSAGVSVQNVLFKDCSHAFTHFGPKEKALEAWQLIARRIKEAANPRQV</sequence>
<gene>
    <name evidence="3" type="ORF">ABHD89_001439</name>
</gene>
<dbReference type="SUPFAM" id="SSF53474">
    <property type="entry name" value="alpha/beta-Hydrolases"/>
    <property type="match status" value="1"/>
</dbReference>